<dbReference type="InterPro" id="IPR000477">
    <property type="entry name" value="RT_dom"/>
</dbReference>
<gene>
    <name evidence="11" type="primary">VvCHDh000004_1313</name>
    <name evidence="11" type="ORF">CK203_073348</name>
</gene>
<dbReference type="SUPFAM" id="SSF56672">
    <property type="entry name" value="DNA/RNA polymerases"/>
    <property type="match status" value="1"/>
</dbReference>
<protein>
    <submittedName>
        <fullName evidence="11">Putative ribonuclease H protein</fullName>
    </submittedName>
</protein>
<dbReference type="Pfam" id="PF13966">
    <property type="entry name" value="zf-RVT"/>
    <property type="match status" value="1"/>
</dbReference>
<evidence type="ECO:0000256" key="3">
    <source>
        <dbReference type="ARBA" id="ARBA00022771"/>
    </source>
</evidence>
<dbReference type="PANTHER" id="PTHR32166:SF123">
    <property type="entry name" value="BED-TYPE DOMAIN-CONTAINING PROTEIN"/>
    <property type="match status" value="1"/>
</dbReference>
<keyword evidence="6" id="KW-0539">Nucleus</keyword>
<comment type="caution">
    <text evidence="11">The sequence shown here is derived from an EMBL/GenBank/DDBJ whole genome shotgun (WGS) entry which is preliminary data.</text>
</comment>
<evidence type="ECO:0000256" key="8">
    <source>
        <dbReference type="SAM" id="MobiDB-lite"/>
    </source>
</evidence>
<feature type="domain" description="Reverse transcriptase" evidence="10">
    <location>
        <begin position="1"/>
        <end position="218"/>
    </location>
</feature>
<dbReference type="PROSITE" id="PS50808">
    <property type="entry name" value="ZF_BED"/>
    <property type="match status" value="1"/>
</dbReference>
<feature type="region of interest" description="Disordered" evidence="8">
    <location>
        <begin position="744"/>
        <end position="791"/>
    </location>
</feature>
<dbReference type="InterPro" id="IPR003656">
    <property type="entry name" value="Znf_BED"/>
</dbReference>
<keyword evidence="2" id="KW-0479">Metal-binding</keyword>
<organism evidence="11 12">
    <name type="scientific">Vitis vinifera</name>
    <name type="common">Grape</name>
    <dbReference type="NCBI Taxonomy" id="29760"/>
    <lineage>
        <taxon>Eukaryota</taxon>
        <taxon>Viridiplantae</taxon>
        <taxon>Streptophyta</taxon>
        <taxon>Embryophyta</taxon>
        <taxon>Tracheophyta</taxon>
        <taxon>Spermatophyta</taxon>
        <taxon>Magnoliopsida</taxon>
        <taxon>eudicotyledons</taxon>
        <taxon>Gunneridae</taxon>
        <taxon>Pentapetalae</taxon>
        <taxon>rosids</taxon>
        <taxon>Vitales</taxon>
        <taxon>Vitaceae</taxon>
        <taxon>Viteae</taxon>
        <taxon>Vitis</taxon>
    </lineage>
</organism>
<dbReference type="GO" id="GO:0008270">
    <property type="term" value="F:zinc ion binding"/>
    <property type="evidence" value="ECO:0007669"/>
    <property type="project" value="UniProtKB-KW"/>
</dbReference>
<dbReference type="PROSITE" id="PS50878">
    <property type="entry name" value="RT_POL"/>
    <property type="match status" value="1"/>
</dbReference>
<dbReference type="EMBL" id="QGNW01001194">
    <property type="protein sequence ID" value="RVW50612.1"/>
    <property type="molecule type" value="Genomic_DNA"/>
</dbReference>
<evidence type="ECO:0000256" key="6">
    <source>
        <dbReference type="ARBA" id="ARBA00023242"/>
    </source>
</evidence>
<proteinExistence type="predicted"/>
<feature type="compositionally biased region" description="Low complexity" evidence="8">
    <location>
        <begin position="744"/>
        <end position="753"/>
    </location>
</feature>
<sequence>MVWLAMPGIKEKEQPKCLAMLMDLHAQEPNFCGSCFPWDTQSINEAKSLFTKRLPKPKELYIIPTLQRLEAPPFKLRGTHTCCSTASFSILINGSPSGFFRSSRGLRQGDPLSPYLFLLAMEALSQLLSRARNGNFISGFKVGGRGSEGLVVSHLLFADDTLIFCDADADQLQYLSWTFMWFEAISGLKVNLNKTEAIPVGEGIPMETLARSWVGVDAVEERFRKRLSLWKRQYLSKGGRLTLLKSTLSSLPTYFLSLFVIPKRVCARLEKIQRDFLWGGGALEKKPHLVSWKAVCADKKKGGLGIRSLATFNKALLGKWLWRFANENEPLWKHIILSKYDLQEGGWCSKDARNRYGVGVWKAIRKGWENFRSHSRFIIGDGTRVKFWKDLWCGNQSLEEAFPILFNLSVNKEGWVAEAWEEDEGGGSWGLRFNRHLNDWEVGEVESLLSKLHPLTIRRGVEDLFRWKENKNGTFSVKSFYSSFSRDSKPPFPARTIWTPWVPTRASFFGWEAAWNRLLTTDRLKRIGWSIPNRCFLCKHKEETTDHLLLFCEKARMLWLLIFSLFGVQWVMHSTVKKHLLECTTPNGAVFYIRDDDLEQNEDIVLTRMLDHKSYPIKVEPASSEGLSTGSTWHELYIFASNTPGNLTEFVFYSKIMVRGRDACWEHCVLVDATRQKVRCNYCHREFSGGVYRMKFHLAQIKNKDIVSCTEVPNDVRDQIQSILSTPKKQKTPKKTKVDLAANGQQNSSSASGDFHPNHGSSGQHGSTCPLLFPRPSPSEQPAVDDEQKQKQDDADKKVAVFFFHNSVPFSAAKSMYYQEMVDAIAECGVGYKAPSYEKLRSTLMEKVKCDVNDCCKKLRDGWRATGCTILCDCWSDGRTKSLVVFSVTCPKGTLFLKSVDISGHADDAHYLYELLESVVLEVGLENVVQVITDSAASYVYAGRLLMAKYTTLFWSPCASFCIDKMLEDISKQEWVSTVLEEAKTITHYIYSHAWILNMMRKFTGGRELIRPRITRFVTNFLSLRSIVVQEDNLKLMFSHMDWMSSVYSRRPDAQNVKSLLYLERFWKSAHEAVSVSEPLVKVLRIVDGDMPAMGYIYEGIERAKIAIKGYYNSIEEKYMPIWDIIDRRWNVQLHSPLHAAAAFLNPSIFYGPNFKVDLRMRNGFQEAMRKMATEDRDKIEITKEHPIYINAQGALGTEFAIMGRTLNAAGDWWAGYGYEIPTLQRAAIRILSQPCSSHWCGWNWSSFEALHTKKRNRMELEKLNDLVLVHCNLHLQAIIQSRDGKCKPIIFDEIDVGSEWPTEMESPSPLLDDSWLDNLPLECKGSP</sequence>
<evidence type="ECO:0000259" key="10">
    <source>
        <dbReference type="PROSITE" id="PS50878"/>
    </source>
</evidence>
<reference evidence="11 12" key="1">
    <citation type="journal article" date="2018" name="PLoS Genet.">
        <title>Population sequencing reveals clonal diversity and ancestral inbreeding in the grapevine cultivar Chardonnay.</title>
        <authorList>
            <person name="Roach M.J."/>
            <person name="Johnson D.L."/>
            <person name="Bohlmann J."/>
            <person name="van Vuuren H.J."/>
            <person name="Jones S.J."/>
            <person name="Pretorius I.S."/>
            <person name="Schmidt S.A."/>
            <person name="Borneman A.R."/>
        </authorList>
    </citation>
    <scope>NUCLEOTIDE SEQUENCE [LARGE SCALE GENOMIC DNA]</scope>
    <source>
        <strain evidence="12">cv. Chardonnay</strain>
        <tissue evidence="11">Leaf</tissue>
    </source>
</reference>
<evidence type="ECO:0000313" key="11">
    <source>
        <dbReference type="EMBL" id="RVW50612.1"/>
    </source>
</evidence>
<dbReference type="GO" id="GO:0046983">
    <property type="term" value="F:protein dimerization activity"/>
    <property type="evidence" value="ECO:0007669"/>
    <property type="project" value="InterPro"/>
</dbReference>
<dbReference type="InterPro" id="IPR007021">
    <property type="entry name" value="DUF659"/>
</dbReference>
<evidence type="ECO:0000313" key="12">
    <source>
        <dbReference type="Proteomes" id="UP000288805"/>
    </source>
</evidence>
<evidence type="ECO:0000256" key="5">
    <source>
        <dbReference type="ARBA" id="ARBA00023125"/>
    </source>
</evidence>
<dbReference type="Pfam" id="PF02892">
    <property type="entry name" value="zf-BED"/>
    <property type="match status" value="1"/>
</dbReference>
<name>A0A438ESE4_VITVI</name>
<dbReference type="SUPFAM" id="SSF53098">
    <property type="entry name" value="Ribonuclease H-like"/>
    <property type="match status" value="1"/>
</dbReference>
<dbReference type="GO" id="GO:0005634">
    <property type="term" value="C:nucleus"/>
    <property type="evidence" value="ECO:0007669"/>
    <property type="project" value="UniProtKB-SubCell"/>
</dbReference>
<comment type="subcellular location">
    <subcellularLocation>
        <location evidence="1">Nucleus</location>
    </subcellularLocation>
</comment>
<evidence type="ECO:0000256" key="7">
    <source>
        <dbReference type="PROSITE-ProRule" id="PRU00027"/>
    </source>
</evidence>
<evidence type="ECO:0000259" key="9">
    <source>
        <dbReference type="PROSITE" id="PS50808"/>
    </source>
</evidence>
<dbReference type="InterPro" id="IPR012337">
    <property type="entry name" value="RNaseH-like_sf"/>
</dbReference>
<dbReference type="Pfam" id="PF00078">
    <property type="entry name" value="RVT_1"/>
    <property type="match status" value="1"/>
</dbReference>
<keyword evidence="4" id="KW-0862">Zinc</keyword>
<dbReference type="Proteomes" id="UP000288805">
    <property type="component" value="Unassembled WGS sequence"/>
</dbReference>
<dbReference type="Pfam" id="PF05699">
    <property type="entry name" value="Dimer_Tnp_hAT"/>
    <property type="match status" value="1"/>
</dbReference>
<dbReference type="PANTHER" id="PTHR32166">
    <property type="entry name" value="OSJNBA0013A04.12 PROTEIN"/>
    <property type="match status" value="1"/>
</dbReference>
<accession>A0A438ESE4</accession>
<feature type="domain" description="BED-type" evidence="9">
    <location>
        <begin position="659"/>
        <end position="716"/>
    </location>
</feature>
<dbReference type="GO" id="GO:0003677">
    <property type="term" value="F:DNA binding"/>
    <property type="evidence" value="ECO:0007669"/>
    <property type="project" value="UniProtKB-KW"/>
</dbReference>
<dbReference type="InterPro" id="IPR026960">
    <property type="entry name" value="RVT-Znf"/>
</dbReference>
<dbReference type="InterPro" id="IPR043502">
    <property type="entry name" value="DNA/RNA_pol_sf"/>
</dbReference>
<evidence type="ECO:0000256" key="4">
    <source>
        <dbReference type="ARBA" id="ARBA00022833"/>
    </source>
</evidence>
<dbReference type="Pfam" id="PF04937">
    <property type="entry name" value="DUF659"/>
    <property type="match status" value="1"/>
</dbReference>
<keyword evidence="5" id="KW-0238">DNA-binding</keyword>
<keyword evidence="3 7" id="KW-0863">Zinc-finger</keyword>
<evidence type="ECO:0000256" key="1">
    <source>
        <dbReference type="ARBA" id="ARBA00004123"/>
    </source>
</evidence>
<dbReference type="InterPro" id="IPR008906">
    <property type="entry name" value="HATC_C_dom"/>
</dbReference>
<evidence type="ECO:0000256" key="2">
    <source>
        <dbReference type="ARBA" id="ARBA00022723"/>
    </source>
</evidence>